<dbReference type="CDD" id="cd19481">
    <property type="entry name" value="RecA-like_protease"/>
    <property type="match status" value="1"/>
</dbReference>
<dbReference type="PANTHER" id="PTHR23077">
    <property type="entry name" value="AAA-FAMILY ATPASE"/>
    <property type="match status" value="1"/>
</dbReference>
<evidence type="ECO:0000256" key="2">
    <source>
        <dbReference type="ARBA" id="ARBA00022840"/>
    </source>
</evidence>
<dbReference type="GO" id="GO:0016887">
    <property type="term" value="F:ATP hydrolysis activity"/>
    <property type="evidence" value="ECO:0007669"/>
    <property type="project" value="InterPro"/>
</dbReference>
<dbReference type="InterPro" id="IPR003959">
    <property type="entry name" value="ATPase_AAA_core"/>
</dbReference>
<dbReference type="EMBL" id="MAYW01000224">
    <property type="protein sequence ID" value="ODS30441.1"/>
    <property type="molecule type" value="Genomic_DNA"/>
</dbReference>
<name>A0A1E3X488_9BACT</name>
<dbReference type="AlphaFoldDB" id="A0A1E3X488"/>
<dbReference type="InterPro" id="IPR027417">
    <property type="entry name" value="P-loop_NTPase"/>
</dbReference>
<comment type="caution">
    <text evidence="4">The sequence shown here is derived from an EMBL/GenBank/DDBJ whole genome shotgun (WGS) entry which is preliminary data.</text>
</comment>
<organism evidence="4 5">
    <name type="scientific">Candidatus Scalindua rubra</name>
    <dbReference type="NCBI Taxonomy" id="1872076"/>
    <lineage>
        <taxon>Bacteria</taxon>
        <taxon>Pseudomonadati</taxon>
        <taxon>Planctomycetota</taxon>
        <taxon>Candidatus Brocadiia</taxon>
        <taxon>Candidatus Brocadiales</taxon>
        <taxon>Candidatus Scalinduaceae</taxon>
        <taxon>Candidatus Scalindua</taxon>
    </lineage>
</organism>
<dbReference type="Proteomes" id="UP000094056">
    <property type="component" value="Unassembled WGS sequence"/>
</dbReference>
<evidence type="ECO:0000259" key="3">
    <source>
        <dbReference type="SMART" id="SM00382"/>
    </source>
</evidence>
<dbReference type="SUPFAM" id="SSF52540">
    <property type="entry name" value="P-loop containing nucleoside triphosphate hydrolases"/>
    <property type="match status" value="1"/>
</dbReference>
<protein>
    <submittedName>
        <fullName evidence="4">ATPase</fullName>
    </submittedName>
</protein>
<dbReference type="InterPro" id="IPR003593">
    <property type="entry name" value="AAA+_ATPase"/>
</dbReference>
<proteinExistence type="predicted"/>
<evidence type="ECO:0000256" key="1">
    <source>
        <dbReference type="ARBA" id="ARBA00022741"/>
    </source>
</evidence>
<dbReference type="PANTHER" id="PTHR23077:SF27">
    <property type="entry name" value="ATPASE FAMILY GENE 2 PROTEIN HOMOLOG A"/>
    <property type="match status" value="1"/>
</dbReference>
<evidence type="ECO:0000313" key="4">
    <source>
        <dbReference type="EMBL" id="ODS30441.1"/>
    </source>
</evidence>
<sequence>MSNTIKPHKLLLKLGGFFYDPEAGQEITKVNIQKPVIKRLANKISSLPIFKSFNINHIDTLLIACAWYECIKDGMRRIDPLDLLSRIYGNRSESIDHLDKIVSLVEQNIFYSEKKRIRSRAEMSSFISSSEKAKMVSVLKSTLLEYDLVFHRSFVKILMEEEENIREKFNRPYKDNKEFLSDWFQYVENLDECRFNDYQNNRINSDLDENAANDLLKAMEWRERILSRTKATEEIFPLQDVIEEYSLDETEATILVYLVKEDMDDNHTDSDDVLRLISRNQHEKYQNRTYISDDSKLVKTGLIETSESAFFRTKGTDLRIAPDVVRHIILKSPATDEDRLKQILKGDNLFSILAPKQTFDELILPKEMKETIRFGLGQYEQNVDSVLTDWGLYDTSMDVIGKVKRQMEPGLLILFAGPPGTGKTFAAGAIAKALGKNLLITDVSKVQSMWVGESEKNVRRIFTIFERIVRRTENPPVLLFNEADQFLSRRLKDTGSSVDVMFNSMQNLFLEAFEKLRGVLIATTNMKENLDTAFSRRFHLKLDFPMPGENERKSLWKLHLPSSIPGAKEIDVNYLSKHYKLTGGQIAIIVKNAATEAAGRRGKGKKLTTNDLMKYCQIEEASMFGSSNMKIGFEV</sequence>
<evidence type="ECO:0000313" key="5">
    <source>
        <dbReference type="Proteomes" id="UP000094056"/>
    </source>
</evidence>
<keyword evidence="2" id="KW-0067">ATP-binding</keyword>
<dbReference type="Gene3D" id="3.40.50.300">
    <property type="entry name" value="P-loop containing nucleotide triphosphate hydrolases"/>
    <property type="match status" value="1"/>
</dbReference>
<keyword evidence="1" id="KW-0547">Nucleotide-binding</keyword>
<dbReference type="GO" id="GO:0005524">
    <property type="term" value="F:ATP binding"/>
    <property type="evidence" value="ECO:0007669"/>
    <property type="project" value="UniProtKB-KW"/>
</dbReference>
<dbReference type="Pfam" id="PF22977">
    <property type="entry name" value="WHD"/>
    <property type="match status" value="1"/>
</dbReference>
<accession>A0A1E3X488</accession>
<gene>
    <name evidence="4" type="ORF">SCARUB_04449</name>
</gene>
<feature type="domain" description="AAA+ ATPase" evidence="3">
    <location>
        <begin position="409"/>
        <end position="544"/>
    </location>
</feature>
<dbReference type="InterPro" id="IPR050168">
    <property type="entry name" value="AAA_ATPase_domain"/>
</dbReference>
<dbReference type="SMART" id="SM00382">
    <property type="entry name" value="AAA"/>
    <property type="match status" value="1"/>
</dbReference>
<dbReference type="InterPro" id="IPR054472">
    <property type="entry name" value="WHD"/>
</dbReference>
<dbReference type="GO" id="GO:0005737">
    <property type="term" value="C:cytoplasm"/>
    <property type="evidence" value="ECO:0007669"/>
    <property type="project" value="TreeGrafter"/>
</dbReference>
<dbReference type="Pfam" id="PF00004">
    <property type="entry name" value="AAA"/>
    <property type="match status" value="1"/>
</dbReference>
<reference evidence="4 5" key="1">
    <citation type="submission" date="2016-07" db="EMBL/GenBank/DDBJ databases">
        <title>Draft genome of Scalindua rubra, obtained from a brine-seawater interface in the Red Sea, sheds light on salt adaptation in anammox bacteria.</title>
        <authorList>
            <person name="Speth D.R."/>
            <person name="Lagkouvardos I."/>
            <person name="Wang Y."/>
            <person name="Qian P.-Y."/>
            <person name="Dutilh B.E."/>
            <person name="Jetten M.S."/>
        </authorList>
    </citation>
    <scope>NUCLEOTIDE SEQUENCE [LARGE SCALE GENOMIC DNA]</scope>
    <source>
        <strain evidence="4">BSI-1</strain>
    </source>
</reference>